<dbReference type="AlphaFoldDB" id="A0A267DR80"/>
<accession>A0A267DR80</accession>
<feature type="compositionally biased region" description="Low complexity" evidence="1">
    <location>
        <begin position="77"/>
        <end position="88"/>
    </location>
</feature>
<organism evidence="2 3">
    <name type="scientific">Macrostomum lignano</name>
    <dbReference type="NCBI Taxonomy" id="282301"/>
    <lineage>
        <taxon>Eukaryota</taxon>
        <taxon>Metazoa</taxon>
        <taxon>Spiralia</taxon>
        <taxon>Lophotrochozoa</taxon>
        <taxon>Platyhelminthes</taxon>
        <taxon>Rhabditophora</taxon>
        <taxon>Macrostomorpha</taxon>
        <taxon>Macrostomida</taxon>
        <taxon>Macrostomidae</taxon>
        <taxon>Macrostomum</taxon>
    </lineage>
</organism>
<feature type="region of interest" description="Disordered" evidence="1">
    <location>
        <begin position="1"/>
        <end position="24"/>
    </location>
</feature>
<proteinExistence type="predicted"/>
<keyword evidence="3" id="KW-1185">Reference proteome</keyword>
<evidence type="ECO:0000256" key="1">
    <source>
        <dbReference type="SAM" id="MobiDB-lite"/>
    </source>
</evidence>
<comment type="caution">
    <text evidence="2">The sequence shown here is derived from an EMBL/GenBank/DDBJ whole genome shotgun (WGS) entry which is preliminary data.</text>
</comment>
<sequence>MVRVRVSNDRFDNNNGGNKDRRSLERTYLMQARALIQAQKEAAAANASAAAAGAATAAAFRSLAGGSGRGDYQFASRGGRNNSQNGGFRRARGFGNGGRGGGRRGGRRGGWGGYR</sequence>
<feature type="region of interest" description="Disordered" evidence="1">
    <location>
        <begin position="70"/>
        <end position="115"/>
    </location>
</feature>
<dbReference type="Proteomes" id="UP000215902">
    <property type="component" value="Unassembled WGS sequence"/>
</dbReference>
<protein>
    <submittedName>
        <fullName evidence="2">Uncharacterized protein</fullName>
    </submittedName>
</protein>
<gene>
    <name evidence="2" type="ORF">BOX15_Mlig030271g3</name>
</gene>
<reference evidence="2 3" key="1">
    <citation type="submission" date="2017-06" db="EMBL/GenBank/DDBJ databases">
        <title>A platform for efficient transgenesis in Macrostomum lignano, a flatworm model organism for stem cell research.</title>
        <authorList>
            <person name="Berezikov E."/>
        </authorList>
    </citation>
    <scope>NUCLEOTIDE SEQUENCE [LARGE SCALE GENOMIC DNA]</scope>
    <source>
        <strain evidence="2">DV1</strain>
        <tissue evidence="2">Whole organism</tissue>
    </source>
</reference>
<evidence type="ECO:0000313" key="2">
    <source>
        <dbReference type="EMBL" id="PAA51666.1"/>
    </source>
</evidence>
<dbReference type="EMBL" id="NIVC01003379">
    <property type="protein sequence ID" value="PAA51666.1"/>
    <property type="molecule type" value="Genomic_DNA"/>
</dbReference>
<evidence type="ECO:0000313" key="3">
    <source>
        <dbReference type="Proteomes" id="UP000215902"/>
    </source>
</evidence>
<name>A0A267DR80_9PLAT</name>